<evidence type="ECO:0000256" key="6">
    <source>
        <dbReference type="ARBA" id="ARBA00022723"/>
    </source>
</evidence>
<dbReference type="AlphaFoldDB" id="A0ABC8KBJ1"/>
<keyword evidence="7 12" id="KW-0863">Zinc-finger</keyword>
<reference evidence="14 15" key="1">
    <citation type="submission" date="2022-03" db="EMBL/GenBank/DDBJ databases">
        <authorList>
            <person name="Macdonald S."/>
            <person name="Ahmed S."/>
            <person name="Newling K."/>
        </authorList>
    </citation>
    <scope>NUCLEOTIDE SEQUENCE [LARGE SCALE GENOMIC DNA]</scope>
</reference>
<evidence type="ECO:0000256" key="3">
    <source>
        <dbReference type="ARBA" id="ARBA00012483"/>
    </source>
</evidence>
<evidence type="ECO:0000256" key="11">
    <source>
        <dbReference type="ARBA" id="ARBA00023136"/>
    </source>
</evidence>
<name>A0ABC8KBJ1_ERUVS</name>
<dbReference type="EMBL" id="CAKOAT010212932">
    <property type="protein sequence ID" value="CAH8355839.1"/>
    <property type="molecule type" value="Genomic_DNA"/>
</dbReference>
<comment type="catalytic activity">
    <reaction evidence="1">
        <text>S-ubiquitinyl-[E2 ubiquitin-conjugating enzyme]-L-cysteine + [acceptor protein]-L-lysine = [E2 ubiquitin-conjugating enzyme]-L-cysteine + N(6)-ubiquitinyl-[acceptor protein]-L-lysine.</text>
        <dbReference type="EC" id="2.3.2.27"/>
    </reaction>
</comment>
<evidence type="ECO:0000256" key="10">
    <source>
        <dbReference type="ARBA" id="ARBA00022989"/>
    </source>
</evidence>
<keyword evidence="8" id="KW-0833">Ubl conjugation pathway</keyword>
<accession>A0ABC8KBJ1</accession>
<dbReference type="SMART" id="SM00184">
    <property type="entry name" value="RING"/>
    <property type="match status" value="1"/>
</dbReference>
<dbReference type="InterPro" id="IPR013083">
    <property type="entry name" value="Znf_RING/FYVE/PHD"/>
</dbReference>
<proteinExistence type="predicted"/>
<comment type="caution">
    <text evidence="14">The sequence shown here is derived from an EMBL/GenBank/DDBJ whole genome shotgun (WGS) entry which is preliminary data.</text>
</comment>
<keyword evidence="11" id="KW-0472">Membrane</keyword>
<keyword evidence="4" id="KW-0808">Transferase</keyword>
<dbReference type="GO" id="GO:0016020">
    <property type="term" value="C:membrane"/>
    <property type="evidence" value="ECO:0007669"/>
    <property type="project" value="UniProtKB-SubCell"/>
</dbReference>
<evidence type="ECO:0000256" key="12">
    <source>
        <dbReference type="PROSITE-ProRule" id="PRU00175"/>
    </source>
</evidence>
<dbReference type="Proteomes" id="UP001642260">
    <property type="component" value="Unassembled WGS sequence"/>
</dbReference>
<keyword evidence="15" id="KW-1185">Reference proteome</keyword>
<keyword evidence="6" id="KW-0479">Metal-binding</keyword>
<dbReference type="Gene3D" id="3.30.40.10">
    <property type="entry name" value="Zinc/RING finger domain, C3HC4 (zinc finger)"/>
    <property type="match status" value="1"/>
</dbReference>
<dbReference type="PANTHER" id="PTHR45977">
    <property type="entry name" value="TARGET OF ERK KINASE MPK-1"/>
    <property type="match status" value="1"/>
</dbReference>
<organism evidence="14 15">
    <name type="scientific">Eruca vesicaria subsp. sativa</name>
    <name type="common">Garden rocket</name>
    <name type="synonym">Eruca sativa</name>
    <dbReference type="NCBI Taxonomy" id="29727"/>
    <lineage>
        <taxon>Eukaryota</taxon>
        <taxon>Viridiplantae</taxon>
        <taxon>Streptophyta</taxon>
        <taxon>Embryophyta</taxon>
        <taxon>Tracheophyta</taxon>
        <taxon>Spermatophyta</taxon>
        <taxon>Magnoliopsida</taxon>
        <taxon>eudicotyledons</taxon>
        <taxon>Gunneridae</taxon>
        <taxon>Pentapetalae</taxon>
        <taxon>rosids</taxon>
        <taxon>malvids</taxon>
        <taxon>Brassicales</taxon>
        <taxon>Brassicaceae</taxon>
        <taxon>Brassiceae</taxon>
        <taxon>Eruca</taxon>
    </lineage>
</organism>
<protein>
    <recommendedName>
        <fullName evidence="3">RING-type E3 ubiquitin transferase</fullName>
        <ecNumber evidence="3">2.3.2.27</ecNumber>
    </recommendedName>
</protein>
<evidence type="ECO:0000256" key="1">
    <source>
        <dbReference type="ARBA" id="ARBA00000900"/>
    </source>
</evidence>
<keyword evidence="5" id="KW-0812">Transmembrane</keyword>
<evidence type="ECO:0000256" key="9">
    <source>
        <dbReference type="ARBA" id="ARBA00022833"/>
    </source>
</evidence>
<dbReference type="GO" id="GO:0008270">
    <property type="term" value="F:zinc ion binding"/>
    <property type="evidence" value="ECO:0007669"/>
    <property type="project" value="UniProtKB-KW"/>
</dbReference>
<evidence type="ECO:0000313" key="15">
    <source>
        <dbReference type="Proteomes" id="UP001642260"/>
    </source>
</evidence>
<dbReference type="GO" id="GO:0061630">
    <property type="term" value="F:ubiquitin protein ligase activity"/>
    <property type="evidence" value="ECO:0007669"/>
    <property type="project" value="UniProtKB-EC"/>
</dbReference>
<evidence type="ECO:0000256" key="4">
    <source>
        <dbReference type="ARBA" id="ARBA00022679"/>
    </source>
</evidence>
<dbReference type="PROSITE" id="PS50089">
    <property type="entry name" value="ZF_RING_2"/>
    <property type="match status" value="1"/>
</dbReference>
<dbReference type="PANTHER" id="PTHR45977:SF28">
    <property type="entry name" value="OS02G0674700 PROTEIN"/>
    <property type="match status" value="1"/>
</dbReference>
<dbReference type="InterPro" id="IPR001841">
    <property type="entry name" value="Znf_RING"/>
</dbReference>
<dbReference type="SUPFAM" id="SSF57850">
    <property type="entry name" value="RING/U-box"/>
    <property type="match status" value="1"/>
</dbReference>
<feature type="domain" description="RING-type" evidence="13">
    <location>
        <begin position="173"/>
        <end position="214"/>
    </location>
</feature>
<gene>
    <name evidence="14" type="ORF">ERUC_LOCUS21594</name>
</gene>
<evidence type="ECO:0000259" key="13">
    <source>
        <dbReference type="PROSITE" id="PS50089"/>
    </source>
</evidence>
<keyword evidence="10" id="KW-1133">Transmembrane helix</keyword>
<comment type="subcellular location">
    <subcellularLocation>
        <location evidence="2">Membrane</location>
        <topology evidence="2">Multi-pass membrane protein</topology>
    </subcellularLocation>
</comment>
<evidence type="ECO:0000256" key="7">
    <source>
        <dbReference type="ARBA" id="ARBA00022771"/>
    </source>
</evidence>
<evidence type="ECO:0000256" key="5">
    <source>
        <dbReference type="ARBA" id="ARBA00022692"/>
    </source>
</evidence>
<sequence length="230" mass="25681">MDSTRFEHKLSFCLDGFNPSRAQLTCGEVIRARIDFETNSTSISLPDQTIGPNTDPIPLYTPNTNARMVRLSSGVKTTERSSTSSYSLNCMGIFKLMTKRFGASYTNYSNLMTDIESDIMSSTSRGEAVRHVKILKVRTEVSKLDKASEKLVLDMIGHNPKIGDQNCYVSTGCVICMEDYKVGSVVGKCPCGHDFHGVCINEWYHIKNECPLCRNHLSRSSSPFRLLLCL</sequence>
<evidence type="ECO:0000256" key="2">
    <source>
        <dbReference type="ARBA" id="ARBA00004141"/>
    </source>
</evidence>
<evidence type="ECO:0000313" key="14">
    <source>
        <dbReference type="EMBL" id="CAH8355839.1"/>
    </source>
</evidence>
<keyword evidence="9" id="KW-0862">Zinc</keyword>
<dbReference type="Pfam" id="PF13639">
    <property type="entry name" value="zf-RING_2"/>
    <property type="match status" value="1"/>
</dbReference>
<dbReference type="EC" id="2.3.2.27" evidence="3"/>
<evidence type="ECO:0000256" key="8">
    <source>
        <dbReference type="ARBA" id="ARBA00022786"/>
    </source>
</evidence>